<keyword evidence="2" id="KW-1185">Reference proteome</keyword>
<comment type="caution">
    <text evidence="1">The sequence shown here is derived from an EMBL/GenBank/DDBJ whole genome shotgun (WGS) entry which is preliminary data.</text>
</comment>
<accession>A0ABR0SWH9</accession>
<proteinExistence type="predicted"/>
<protein>
    <submittedName>
        <fullName evidence="1">Uncharacterized protein</fullName>
    </submittedName>
</protein>
<evidence type="ECO:0000313" key="2">
    <source>
        <dbReference type="Proteomes" id="UP001338125"/>
    </source>
</evidence>
<gene>
    <name evidence="1" type="ORF">PT974_01857</name>
</gene>
<name>A0ABR0SWH9_9HYPO</name>
<organism evidence="1 2">
    <name type="scientific">Cladobotryum mycophilum</name>
    <dbReference type="NCBI Taxonomy" id="491253"/>
    <lineage>
        <taxon>Eukaryota</taxon>
        <taxon>Fungi</taxon>
        <taxon>Dikarya</taxon>
        <taxon>Ascomycota</taxon>
        <taxon>Pezizomycotina</taxon>
        <taxon>Sordariomycetes</taxon>
        <taxon>Hypocreomycetidae</taxon>
        <taxon>Hypocreales</taxon>
        <taxon>Hypocreaceae</taxon>
        <taxon>Cladobotryum</taxon>
    </lineage>
</organism>
<evidence type="ECO:0000313" key="1">
    <source>
        <dbReference type="EMBL" id="KAK5996522.1"/>
    </source>
</evidence>
<dbReference type="EMBL" id="JAVFKD010000002">
    <property type="protein sequence ID" value="KAK5996522.1"/>
    <property type="molecule type" value="Genomic_DNA"/>
</dbReference>
<dbReference type="Proteomes" id="UP001338125">
    <property type="component" value="Unassembled WGS sequence"/>
</dbReference>
<reference evidence="1 2" key="1">
    <citation type="submission" date="2024-01" db="EMBL/GenBank/DDBJ databases">
        <title>Complete genome of Cladobotryum mycophilum ATHUM6906.</title>
        <authorList>
            <person name="Christinaki A.C."/>
            <person name="Myridakis A.I."/>
            <person name="Kouvelis V.N."/>
        </authorList>
    </citation>
    <scope>NUCLEOTIDE SEQUENCE [LARGE SCALE GENOMIC DNA]</scope>
    <source>
        <strain evidence="1 2">ATHUM6906</strain>
    </source>
</reference>
<sequence length="60" mass="6299">MPKGLNFVLNGMGLAVVAYPFALELPAALYRGHQVDVVAREIAAFASVNNGGDGHEGDEE</sequence>